<organism evidence="1 2">
    <name type="scientific">Kalanchoe fedtschenkoi</name>
    <name type="common">Lavender scallops</name>
    <name type="synonym">South American air plant</name>
    <dbReference type="NCBI Taxonomy" id="63787"/>
    <lineage>
        <taxon>Eukaryota</taxon>
        <taxon>Viridiplantae</taxon>
        <taxon>Streptophyta</taxon>
        <taxon>Embryophyta</taxon>
        <taxon>Tracheophyta</taxon>
        <taxon>Spermatophyta</taxon>
        <taxon>Magnoliopsida</taxon>
        <taxon>eudicotyledons</taxon>
        <taxon>Gunneridae</taxon>
        <taxon>Pentapetalae</taxon>
        <taxon>Saxifragales</taxon>
        <taxon>Crassulaceae</taxon>
        <taxon>Kalanchoe</taxon>
    </lineage>
</organism>
<name>A0A7N0V024_KALFE</name>
<dbReference type="EnsemblPlants" id="Kaladp0095s0541.1.v1.1">
    <property type="protein sequence ID" value="Kaladp0095s0541.1.v1.1"/>
    <property type="gene ID" value="Kaladp0095s0541.v1.1"/>
</dbReference>
<dbReference type="PANTHER" id="PTHR13318:SF101">
    <property type="entry name" value="F-BOX_LRR PROTEIN"/>
    <property type="match status" value="1"/>
</dbReference>
<reference evidence="1" key="1">
    <citation type="submission" date="2021-01" db="UniProtKB">
        <authorList>
            <consortium name="EnsemblPlants"/>
        </authorList>
    </citation>
    <scope>IDENTIFICATION</scope>
</reference>
<dbReference type="OMA" id="SCMIESA"/>
<dbReference type="Proteomes" id="UP000594263">
    <property type="component" value="Unplaced"/>
</dbReference>
<dbReference type="SUPFAM" id="SSF52047">
    <property type="entry name" value="RNI-like"/>
    <property type="match status" value="1"/>
</dbReference>
<dbReference type="GO" id="GO:0019005">
    <property type="term" value="C:SCF ubiquitin ligase complex"/>
    <property type="evidence" value="ECO:0007669"/>
    <property type="project" value="TreeGrafter"/>
</dbReference>
<dbReference type="SMART" id="SM00367">
    <property type="entry name" value="LRR_CC"/>
    <property type="match status" value="8"/>
</dbReference>
<dbReference type="Pfam" id="PF13516">
    <property type="entry name" value="LRR_6"/>
    <property type="match status" value="2"/>
</dbReference>
<dbReference type="AlphaFoldDB" id="A0A7N0V024"/>
<dbReference type="InterPro" id="IPR032675">
    <property type="entry name" value="LRR_dom_sf"/>
</dbReference>
<sequence>MDRRSRRRRLNHRGNSDSMEWEFFGGNPVERRTPFVDFLGLHHDRVGGSGMEQLGFRPVETGTHFVDFLGLLRDRAGGSGVEQSGFRAGSEIGVGSLMSGKLVWNGVGESKKMDEELGSAIDLKLFEKWKGNISENAELVTDLSLVSEFAGGKMLWDRVVARVRFEALCKTRFGRDSATWRNWFLKPSQPVEDSKPSVPLRFPLYKEITLMELVKNVERVKQGRKAEINFVGPFGEAYKRIQKRGNSKKAQREAGLVEWTPAVKRVPAIVPSLTELSFAYLAEYSEGIVSLENVPVEIRHKLCRVACDYGKMNWEFMKLLAGGAPSEICVPDCTWMTTEQFEDMFCACDTNSLKILRLEMLEQCMLDHALMSEVLSPGTFRSLVTLSLKGAVHLTDKGLESLVKLAPSLRSLDLSQCPLLTSSGISTLAVWYGKTLEKLYVDDCLAIDAMALLPALTGFLNLQVLSVAGSSSVCDDFVCHFVAVRGSFMKELVFASCSNLTDKAVEAIGSTCSSLVSLDISNLCNITDLALQHIANGSTRIEHLELSHNAFSDEAVAAFLEVSGHYLTELFIKDIRKVGPATAVSLAKFTRNLVSLDLSQCLHITENMLGQIVECCTRLRLLQLFGCSQITNVFLDGHSNPNLEVLGASSTSAQESPL</sequence>
<dbReference type="PANTHER" id="PTHR13318">
    <property type="entry name" value="PARTNER OF PAIRED, ISOFORM B-RELATED"/>
    <property type="match status" value="1"/>
</dbReference>
<dbReference type="InterPro" id="IPR001611">
    <property type="entry name" value="Leu-rich_rpt"/>
</dbReference>
<proteinExistence type="predicted"/>
<keyword evidence="2" id="KW-1185">Reference proteome</keyword>
<dbReference type="Gramene" id="Kaladp0095s0541.1.v1.1">
    <property type="protein sequence ID" value="Kaladp0095s0541.1.v1.1"/>
    <property type="gene ID" value="Kaladp0095s0541.v1.1"/>
</dbReference>
<dbReference type="EnsemblPlants" id="Kaladp0095s0541.2.v1.1">
    <property type="protein sequence ID" value="Kaladp0095s0541.2.v1.1"/>
    <property type="gene ID" value="Kaladp0095s0541.v1.1"/>
</dbReference>
<dbReference type="Gene3D" id="3.80.10.10">
    <property type="entry name" value="Ribonuclease Inhibitor"/>
    <property type="match status" value="3"/>
</dbReference>
<dbReference type="GO" id="GO:0031146">
    <property type="term" value="P:SCF-dependent proteasomal ubiquitin-dependent protein catabolic process"/>
    <property type="evidence" value="ECO:0007669"/>
    <property type="project" value="TreeGrafter"/>
</dbReference>
<dbReference type="Gramene" id="Kaladp0095s0541.2.v1.1">
    <property type="protein sequence ID" value="Kaladp0095s0541.2.v1.1"/>
    <property type="gene ID" value="Kaladp0095s0541.v1.1"/>
</dbReference>
<accession>A0A7N0V024</accession>
<evidence type="ECO:0000313" key="1">
    <source>
        <dbReference type="EnsemblPlants" id="Kaladp0095s0541.1.v1.1"/>
    </source>
</evidence>
<dbReference type="InterPro" id="IPR006553">
    <property type="entry name" value="Leu-rich_rpt_Cys-con_subtyp"/>
</dbReference>
<protein>
    <submittedName>
        <fullName evidence="1">Uncharacterized protein</fullName>
    </submittedName>
</protein>
<evidence type="ECO:0000313" key="2">
    <source>
        <dbReference type="Proteomes" id="UP000594263"/>
    </source>
</evidence>